<dbReference type="PANTHER" id="PTHR30612">
    <property type="entry name" value="SECA INNER MEMBRANE COMPONENT OF SEC PROTEIN SECRETION SYSTEM"/>
    <property type="match status" value="1"/>
</dbReference>
<name>X0WQW8_9ZZZZ</name>
<keyword evidence="1" id="KW-0813">Transport</keyword>
<dbReference type="InterPro" id="IPR027417">
    <property type="entry name" value="P-loop_NTPase"/>
</dbReference>
<dbReference type="GO" id="GO:0043952">
    <property type="term" value="P:protein transport by the Sec complex"/>
    <property type="evidence" value="ECO:0007669"/>
    <property type="project" value="TreeGrafter"/>
</dbReference>
<dbReference type="Pfam" id="PF07517">
    <property type="entry name" value="SecA_DEAD"/>
    <property type="match status" value="1"/>
</dbReference>
<dbReference type="InterPro" id="IPR000185">
    <property type="entry name" value="SecA"/>
</dbReference>
<evidence type="ECO:0000259" key="3">
    <source>
        <dbReference type="PROSITE" id="PS51192"/>
    </source>
</evidence>
<dbReference type="InterPro" id="IPR014018">
    <property type="entry name" value="SecA_motor_DEAD"/>
</dbReference>
<protein>
    <submittedName>
        <fullName evidence="5">Uncharacterized protein</fullName>
    </submittedName>
</protein>
<dbReference type="GO" id="GO:0005829">
    <property type="term" value="C:cytosol"/>
    <property type="evidence" value="ECO:0007669"/>
    <property type="project" value="TreeGrafter"/>
</dbReference>
<dbReference type="GO" id="GO:0006886">
    <property type="term" value="P:intracellular protein transport"/>
    <property type="evidence" value="ECO:0007669"/>
    <property type="project" value="InterPro"/>
</dbReference>
<keyword evidence="1" id="KW-0653">Protein transport</keyword>
<dbReference type="PANTHER" id="PTHR30612:SF0">
    <property type="entry name" value="CHLOROPLAST PROTEIN-TRANSPORTING ATPASE"/>
    <property type="match status" value="1"/>
</dbReference>
<evidence type="ECO:0000313" key="5">
    <source>
        <dbReference type="EMBL" id="GAG15081.1"/>
    </source>
</evidence>
<dbReference type="GO" id="GO:0017038">
    <property type="term" value="P:protein import"/>
    <property type="evidence" value="ECO:0007669"/>
    <property type="project" value="InterPro"/>
</dbReference>
<evidence type="ECO:0000256" key="2">
    <source>
        <dbReference type="ARBA" id="ARBA00023010"/>
    </source>
</evidence>
<dbReference type="InterPro" id="IPR011115">
    <property type="entry name" value="SecA_DEAD"/>
</dbReference>
<dbReference type="PROSITE" id="PS51192">
    <property type="entry name" value="HELICASE_ATP_BIND_1"/>
    <property type="match status" value="1"/>
</dbReference>
<dbReference type="GO" id="GO:0005886">
    <property type="term" value="C:plasma membrane"/>
    <property type="evidence" value="ECO:0007669"/>
    <property type="project" value="TreeGrafter"/>
</dbReference>
<keyword evidence="2" id="KW-0811">Translocation</keyword>
<dbReference type="AlphaFoldDB" id="X0WQW8"/>
<dbReference type="GO" id="GO:0031522">
    <property type="term" value="C:cell envelope Sec protein transport complex"/>
    <property type="evidence" value="ECO:0007669"/>
    <property type="project" value="TreeGrafter"/>
</dbReference>
<organism evidence="5">
    <name type="scientific">marine sediment metagenome</name>
    <dbReference type="NCBI Taxonomy" id="412755"/>
    <lineage>
        <taxon>unclassified sequences</taxon>
        <taxon>metagenomes</taxon>
        <taxon>ecological metagenomes</taxon>
    </lineage>
</organism>
<dbReference type="PRINTS" id="PR00906">
    <property type="entry name" value="SECA"/>
</dbReference>
<evidence type="ECO:0000256" key="1">
    <source>
        <dbReference type="ARBA" id="ARBA00022927"/>
    </source>
</evidence>
<feature type="domain" description="Helicase ATP-binding" evidence="3">
    <location>
        <begin position="27"/>
        <end position="165"/>
    </location>
</feature>
<evidence type="ECO:0000259" key="4">
    <source>
        <dbReference type="PROSITE" id="PS51196"/>
    </source>
</evidence>
<accession>X0WQW8</accession>
<dbReference type="EMBL" id="BARS01039048">
    <property type="protein sequence ID" value="GAG15081.1"/>
    <property type="molecule type" value="Genomic_DNA"/>
</dbReference>
<proteinExistence type="predicted"/>
<dbReference type="InterPro" id="IPR014001">
    <property type="entry name" value="Helicase_ATP-bd"/>
</dbReference>
<dbReference type="SUPFAM" id="SSF52540">
    <property type="entry name" value="P-loop containing nucleoside triphosphate hydrolases"/>
    <property type="match status" value="1"/>
</dbReference>
<dbReference type="GO" id="GO:0005524">
    <property type="term" value="F:ATP binding"/>
    <property type="evidence" value="ECO:0007669"/>
    <property type="project" value="InterPro"/>
</dbReference>
<dbReference type="PROSITE" id="PS51196">
    <property type="entry name" value="SECA_MOTOR_DEAD"/>
    <property type="match status" value="1"/>
</dbReference>
<reference evidence="5" key="1">
    <citation type="journal article" date="2014" name="Front. Microbiol.">
        <title>High frequency of phylogenetically diverse reductive dehalogenase-homologous genes in deep subseafloor sedimentary metagenomes.</title>
        <authorList>
            <person name="Kawai M."/>
            <person name="Futagami T."/>
            <person name="Toyoda A."/>
            <person name="Takaki Y."/>
            <person name="Nishi S."/>
            <person name="Hori S."/>
            <person name="Arai W."/>
            <person name="Tsubouchi T."/>
            <person name="Morono Y."/>
            <person name="Uchiyama I."/>
            <person name="Ito T."/>
            <person name="Fujiyama A."/>
            <person name="Inagaki F."/>
            <person name="Takami H."/>
        </authorList>
    </citation>
    <scope>NUCLEOTIDE SEQUENCE</scope>
    <source>
        <strain evidence="5">Expedition CK06-06</strain>
    </source>
</reference>
<comment type="caution">
    <text evidence="5">The sequence shown here is derived from an EMBL/GenBank/DDBJ whole genome shotgun (WGS) entry which is preliminary data.</text>
</comment>
<feature type="domain" description="SecA family profile" evidence="4">
    <location>
        <begin position="1"/>
        <end position="255"/>
    </location>
</feature>
<feature type="non-terminal residue" evidence="5">
    <location>
        <position position="255"/>
    </location>
</feature>
<gene>
    <name evidence="5" type="ORF">S01H1_59682</name>
</gene>
<feature type="non-terminal residue" evidence="5">
    <location>
        <position position="1"/>
    </location>
</feature>
<dbReference type="SMART" id="SM00957">
    <property type="entry name" value="SecA_DEAD"/>
    <property type="match status" value="1"/>
</dbReference>
<dbReference type="GO" id="GO:0006605">
    <property type="term" value="P:protein targeting"/>
    <property type="evidence" value="ECO:0007669"/>
    <property type="project" value="InterPro"/>
</dbReference>
<dbReference type="CDD" id="cd17928">
    <property type="entry name" value="DEXDc_SecA"/>
    <property type="match status" value="1"/>
</dbReference>
<sequence length="255" mass="29284">ILPEAFAVVRETAKRNINMRHFDVQILGGIVLHRGMIAEMVTGEGKTLVATLPIYLNALASRGVHLVTVNDYLAQRDRNWMGPVYEALGLTVGVIQHDMDDEARGAAYNCDITYGTNNEFGFDYLRDNMKMKKEDIVQRDFYYAIIDEVDSILIDEARTPLIISGPVEETYHRYDEVTPFINRLYQRQEALIKGYLNRLDESLKSQKTDTDEFNELLYIVHKGSPKEKKLLKMIADNAFLKRKLDEVISSFERKG</sequence>
<dbReference type="Gene3D" id="3.40.50.300">
    <property type="entry name" value="P-loop containing nucleotide triphosphate hydrolases"/>
    <property type="match status" value="1"/>
</dbReference>